<feature type="compositionally biased region" description="Low complexity" evidence="8">
    <location>
        <begin position="40"/>
        <end position="50"/>
    </location>
</feature>
<dbReference type="InterPro" id="IPR018035">
    <property type="entry name" value="Flagellar_FliH/T3SS_HrpE"/>
</dbReference>
<evidence type="ECO:0000256" key="7">
    <source>
        <dbReference type="ARBA" id="ARBA00023225"/>
    </source>
</evidence>
<comment type="similarity">
    <text evidence="2">Belongs to the FliH family.</text>
</comment>
<dbReference type="GO" id="GO:0015031">
    <property type="term" value="P:protein transport"/>
    <property type="evidence" value="ECO:0007669"/>
    <property type="project" value="UniProtKB-KW"/>
</dbReference>
<keyword evidence="10" id="KW-0966">Cell projection</keyword>
<evidence type="ECO:0000256" key="8">
    <source>
        <dbReference type="SAM" id="MobiDB-lite"/>
    </source>
</evidence>
<dbReference type="AlphaFoldDB" id="A0A1H5TIC9"/>
<reference evidence="10 11" key="1">
    <citation type="submission" date="2016-10" db="EMBL/GenBank/DDBJ databases">
        <authorList>
            <person name="de Groot N.N."/>
        </authorList>
    </citation>
    <scope>NUCLEOTIDE SEQUENCE [LARGE SCALE GENOMIC DNA]</scope>
    <source>
        <strain evidence="10 11">DSM 22489</strain>
    </source>
</reference>
<protein>
    <recommendedName>
        <fullName evidence="3">Flagellar assembly protein FliH</fullName>
    </recommendedName>
</protein>
<evidence type="ECO:0000256" key="5">
    <source>
        <dbReference type="ARBA" id="ARBA00022795"/>
    </source>
</evidence>
<feature type="domain" description="Flagellar assembly protein FliH/Type III secretion system HrpE" evidence="9">
    <location>
        <begin position="87"/>
        <end position="210"/>
    </location>
</feature>
<evidence type="ECO:0000259" key="9">
    <source>
        <dbReference type="Pfam" id="PF02108"/>
    </source>
</evidence>
<sequence length="227" mass="24394">MNTLSNGQAVCRSIAVSSLSYRDVSDAPAPPPEPVKKKAAPATPAAPVVAGPTPEEIQAMIESARRAAAAETEARLNIQHQRDMETQRNRISQALSAFEVERHAYFGKVERDVVELAVSIAAKILHRESQVDPMLLSALARIAIERVNSGSGVSVRVPSNDAPSWSERFSTPINGKSVEVVGDDSLNPGDCVIETSLGSANLSIENQLKEVEQGFFDLLSRRPDVLA</sequence>
<organism evidence="10 11">
    <name type="scientific">Bryocella elongata</name>
    <dbReference type="NCBI Taxonomy" id="863522"/>
    <lineage>
        <taxon>Bacteria</taxon>
        <taxon>Pseudomonadati</taxon>
        <taxon>Acidobacteriota</taxon>
        <taxon>Terriglobia</taxon>
        <taxon>Terriglobales</taxon>
        <taxon>Acidobacteriaceae</taxon>
        <taxon>Bryocella</taxon>
    </lineage>
</organism>
<dbReference type="Pfam" id="PF02108">
    <property type="entry name" value="FliH"/>
    <property type="match status" value="1"/>
</dbReference>
<evidence type="ECO:0000256" key="1">
    <source>
        <dbReference type="ARBA" id="ARBA00003041"/>
    </source>
</evidence>
<dbReference type="GO" id="GO:0044781">
    <property type="term" value="P:bacterial-type flagellum organization"/>
    <property type="evidence" value="ECO:0007669"/>
    <property type="project" value="UniProtKB-KW"/>
</dbReference>
<dbReference type="GO" id="GO:0005829">
    <property type="term" value="C:cytosol"/>
    <property type="evidence" value="ECO:0007669"/>
    <property type="project" value="TreeGrafter"/>
</dbReference>
<comment type="function">
    <text evidence="1">Needed for flagellar regrowth and assembly.</text>
</comment>
<keyword evidence="6" id="KW-0653">Protein transport</keyword>
<dbReference type="Proteomes" id="UP000236728">
    <property type="component" value="Unassembled WGS sequence"/>
</dbReference>
<feature type="region of interest" description="Disordered" evidence="8">
    <location>
        <begin position="21"/>
        <end position="50"/>
    </location>
</feature>
<dbReference type="InterPro" id="IPR051472">
    <property type="entry name" value="T3SS_Stator/FliH"/>
</dbReference>
<accession>A0A1H5TIC9</accession>
<name>A0A1H5TIC9_9BACT</name>
<keyword evidence="11" id="KW-1185">Reference proteome</keyword>
<dbReference type="OrthoDB" id="122610at2"/>
<evidence type="ECO:0000256" key="3">
    <source>
        <dbReference type="ARBA" id="ARBA00016507"/>
    </source>
</evidence>
<keyword evidence="10" id="KW-0282">Flagellum</keyword>
<dbReference type="PANTHER" id="PTHR34982">
    <property type="entry name" value="YOP PROTEINS TRANSLOCATION PROTEIN L"/>
    <property type="match status" value="1"/>
</dbReference>
<keyword evidence="7" id="KW-1006">Bacterial flagellum protein export</keyword>
<proteinExistence type="inferred from homology"/>
<keyword evidence="5" id="KW-1005">Bacterial flagellum biogenesis</keyword>
<evidence type="ECO:0000256" key="6">
    <source>
        <dbReference type="ARBA" id="ARBA00022927"/>
    </source>
</evidence>
<dbReference type="PANTHER" id="PTHR34982:SF1">
    <property type="entry name" value="FLAGELLAR ASSEMBLY PROTEIN FLIH"/>
    <property type="match status" value="1"/>
</dbReference>
<evidence type="ECO:0000313" key="11">
    <source>
        <dbReference type="Proteomes" id="UP000236728"/>
    </source>
</evidence>
<dbReference type="EMBL" id="FNVA01000001">
    <property type="protein sequence ID" value="SEF62565.1"/>
    <property type="molecule type" value="Genomic_DNA"/>
</dbReference>
<gene>
    <name evidence="10" type="ORF">SAMN05421819_0624</name>
</gene>
<keyword evidence="4" id="KW-0813">Transport</keyword>
<evidence type="ECO:0000256" key="4">
    <source>
        <dbReference type="ARBA" id="ARBA00022448"/>
    </source>
</evidence>
<keyword evidence="10" id="KW-0969">Cilium</keyword>
<evidence type="ECO:0000313" key="10">
    <source>
        <dbReference type="EMBL" id="SEF62565.1"/>
    </source>
</evidence>
<evidence type="ECO:0000256" key="2">
    <source>
        <dbReference type="ARBA" id="ARBA00006602"/>
    </source>
</evidence>
<dbReference type="RefSeq" id="WP_103931529.1">
    <property type="nucleotide sequence ID" value="NZ_FNVA01000001.1"/>
</dbReference>